<evidence type="ECO:0000313" key="1">
    <source>
        <dbReference type="EMBL" id="OGE43175.1"/>
    </source>
</evidence>
<accession>A0A1F5KQU2</accession>
<name>A0A1F5KQU2_9BACT</name>
<evidence type="ECO:0008006" key="3">
    <source>
        <dbReference type="Google" id="ProtNLM"/>
    </source>
</evidence>
<reference evidence="1 2" key="1">
    <citation type="journal article" date="2016" name="Nat. Commun.">
        <title>Thousands of microbial genomes shed light on interconnected biogeochemical processes in an aquifer system.</title>
        <authorList>
            <person name="Anantharaman K."/>
            <person name="Brown C.T."/>
            <person name="Hug L.A."/>
            <person name="Sharon I."/>
            <person name="Castelle C.J."/>
            <person name="Probst A.J."/>
            <person name="Thomas B.C."/>
            <person name="Singh A."/>
            <person name="Wilkins M.J."/>
            <person name="Karaoz U."/>
            <person name="Brodie E.L."/>
            <person name="Williams K.H."/>
            <person name="Hubbard S.S."/>
            <person name="Banfield J.F."/>
        </authorList>
    </citation>
    <scope>NUCLEOTIDE SEQUENCE [LARGE SCALE GENOMIC DNA]</scope>
</reference>
<sequence length="65" mass="7273">MQTINLSKILKNFSSGWVAITSDYKKVVASGKTLKEVTQKVLQQKRDDVILIPASKNYRGFVTSV</sequence>
<protein>
    <recommendedName>
        <fullName evidence="3">DUF5678 domain-containing protein</fullName>
    </recommendedName>
</protein>
<organism evidence="1 2">
    <name type="scientific">Candidatus Daviesbacteria bacterium RIFCSPLOWO2_01_FULL_39_12</name>
    <dbReference type="NCBI Taxonomy" id="1797785"/>
    <lineage>
        <taxon>Bacteria</taxon>
        <taxon>Candidatus Daviesiibacteriota</taxon>
    </lineage>
</organism>
<dbReference type="STRING" id="1797785.A3B45_01405"/>
<dbReference type="Proteomes" id="UP000178565">
    <property type="component" value="Unassembled WGS sequence"/>
</dbReference>
<evidence type="ECO:0000313" key="2">
    <source>
        <dbReference type="Proteomes" id="UP000178565"/>
    </source>
</evidence>
<dbReference type="AlphaFoldDB" id="A0A1F5KQU2"/>
<dbReference type="EMBL" id="MFDM01000017">
    <property type="protein sequence ID" value="OGE43175.1"/>
    <property type="molecule type" value="Genomic_DNA"/>
</dbReference>
<gene>
    <name evidence="1" type="ORF">A3B45_01405</name>
</gene>
<comment type="caution">
    <text evidence="1">The sequence shown here is derived from an EMBL/GenBank/DDBJ whole genome shotgun (WGS) entry which is preliminary data.</text>
</comment>
<proteinExistence type="predicted"/>